<name>G2QH24_THET4</name>
<keyword evidence="2" id="KW-1185">Reference proteome</keyword>
<dbReference type="RefSeq" id="XP_003663929.1">
    <property type="nucleotide sequence ID" value="XM_003663881.1"/>
</dbReference>
<dbReference type="GeneID" id="11510279"/>
<dbReference type="HOGENOM" id="CLU_1528831_0_0_1"/>
<feature type="non-terminal residue" evidence="1">
    <location>
        <position position="1"/>
    </location>
</feature>
<dbReference type="KEGG" id="mtm:MYCTH_15789"/>
<evidence type="ECO:0000313" key="1">
    <source>
        <dbReference type="EMBL" id="AEO58684.1"/>
    </source>
</evidence>
<dbReference type="OrthoDB" id="4154404at2759"/>
<proteinExistence type="predicted"/>
<reference evidence="1 2" key="1">
    <citation type="journal article" date="2011" name="Nat. Biotechnol.">
        <title>Comparative genomic analysis of the thermophilic biomass-degrading fungi Myceliophthora thermophila and Thielavia terrestris.</title>
        <authorList>
            <person name="Berka R.M."/>
            <person name="Grigoriev I.V."/>
            <person name="Otillar R."/>
            <person name="Salamov A."/>
            <person name="Grimwood J."/>
            <person name="Reid I."/>
            <person name="Ishmael N."/>
            <person name="John T."/>
            <person name="Darmond C."/>
            <person name="Moisan M.-C."/>
            <person name="Henrissat B."/>
            <person name="Coutinho P.M."/>
            <person name="Lombard V."/>
            <person name="Natvig D.O."/>
            <person name="Lindquist E."/>
            <person name="Schmutz J."/>
            <person name="Lucas S."/>
            <person name="Harris P."/>
            <person name="Powlowski J."/>
            <person name="Bellemare A."/>
            <person name="Taylor D."/>
            <person name="Butler G."/>
            <person name="de Vries R.P."/>
            <person name="Allijn I.E."/>
            <person name="van den Brink J."/>
            <person name="Ushinsky S."/>
            <person name="Storms R."/>
            <person name="Powell A.J."/>
            <person name="Paulsen I.T."/>
            <person name="Elbourne L.D.H."/>
            <person name="Baker S.E."/>
            <person name="Magnuson J."/>
            <person name="LaBoissiere S."/>
            <person name="Clutterbuck A.J."/>
            <person name="Martinez D."/>
            <person name="Wogulis M."/>
            <person name="de Leon A.L."/>
            <person name="Rey M.W."/>
            <person name="Tsang A."/>
        </authorList>
    </citation>
    <scope>NUCLEOTIDE SEQUENCE [LARGE SCALE GENOMIC DNA]</scope>
    <source>
        <strain evidence="2">ATCC 42464 / BCRC 31852 / DSM 1799</strain>
    </source>
</reference>
<dbReference type="EMBL" id="CP003005">
    <property type="protein sequence ID" value="AEO58684.1"/>
    <property type="molecule type" value="Genomic_DNA"/>
</dbReference>
<protein>
    <submittedName>
        <fullName evidence="1">Uncharacterized protein</fullName>
    </submittedName>
</protein>
<dbReference type="Proteomes" id="UP000007322">
    <property type="component" value="Chromosome 4"/>
</dbReference>
<accession>G2QH24</accession>
<evidence type="ECO:0000313" key="2">
    <source>
        <dbReference type="Proteomes" id="UP000007322"/>
    </source>
</evidence>
<feature type="non-terminal residue" evidence="1">
    <location>
        <position position="176"/>
    </location>
</feature>
<dbReference type="AlphaFoldDB" id="G2QH24"/>
<dbReference type="InParanoid" id="G2QH24"/>
<dbReference type="VEuPathDB" id="FungiDB:MYCTH_15789"/>
<organism evidence="1 2">
    <name type="scientific">Thermothelomyces thermophilus (strain ATCC 42464 / BCRC 31852 / DSM 1799)</name>
    <name type="common">Sporotrichum thermophile</name>
    <dbReference type="NCBI Taxonomy" id="573729"/>
    <lineage>
        <taxon>Eukaryota</taxon>
        <taxon>Fungi</taxon>
        <taxon>Dikarya</taxon>
        <taxon>Ascomycota</taxon>
        <taxon>Pezizomycotina</taxon>
        <taxon>Sordariomycetes</taxon>
        <taxon>Sordariomycetidae</taxon>
        <taxon>Sordariales</taxon>
        <taxon>Chaetomiaceae</taxon>
        <taxon>Thermothelomyces</taxon>
    </lineage>
</organism>
<dbReference type="eggNOG" id="ENOG502SUU2">
    <property type="taxonomic scope" value="Eukaryota"/>
</dbReference>
<gene>
    <name evidence="1" type="ORF">MYCTH_15789</name>
</gene>
<sequence>RPSTSARRTTFGLDDTGVCAFFTEVSDRIKFGDGDARNSQGTCGQALSDSSVSALTNRAEKVDLNGLSGREACERLQRDFLDNFDSDCSASVPGDRWTGITAKVESLSGKESPEPISRRQNKTSNCWPVLPKSNDLTLVERVNTTVSLGQLTCVKAIDLATATNETQSAKDGDGDS</sequence>